<dbReference type="Gene3D" id="1.10.390.10">
    <property type="entry name" value="Neutral Protease Domain 2"/>
    <property type="match status" value="1"/>
</dbReference>
<organism evidence="4 5">
    <name type="scientific">Fulvivirga sediminis</name>
    <dbReference type="NCBI Taxonomy" id="2803949"/>
    <lineage>
        <taxon>Bacteria</taxon>
        <taxon>Pseudomonadati</taxon>
        <taxon>Bacteroidota</taxon>
        <taxon>Cytophagia</taxon>
        <taxon>Cytophagales</taxon>
        <taxon>Fulvivirgaceae</taxon>
        <taxon>Fulvivirga</taxon>
    </lineage>
</organism>
<evidence type="ECO:0000256" key="1">
    <source>
        <dbReference type="SAM" id="SignalP"/>
    </source>
</evidence>
<reference evidence="4" key="1">
    <citation type="submission" date="2021-01" db="EMBL/GenBank/DDBJ databases">
        <title>Fulvivirga kasyanovii gen. nov., sp nov., a novel member of the phylum Bacteroidetes isolated from seawater in a mussel farm.</title>
        <authorList>
            <person name="Zhao L.-H."/>
            <person name="Wang Z.-J."/>
        </authorList>
    </citation>
    <scope>NUCLEOTIDE SEQUENCE</scope>
    <source>
        <strain evidence="4">2943</strain>
    </source>
</reference>
<dbReference type="GO" id="GO:0016020">
    <property type="term" value="C:membrane"/>
    <property type="evidence" value="ECO:0007669"/>
    <property type="project" value="TreeGrafter"/>
</dbReference>
<dbReference type="InterPro" id="IPR050344">
    <property type="entry name" value="Peptidase_M1_aminopeptidases"/>
</dbReference>
<dbReference type="GO" id="GO:0070006">
    <property type="term" value="F:metalloaminopeptidase activity"/>
    <property type="evidence" value="ECO:0007669"/>
    <property type="project" value="TreeGrafter"/>
</dbReference>
<dbReference type="EMBL" id="JAESIY010000003">
    <property type="protein sequence ID" value="MBL3655910.1"/>
    <property type="molecule type" value="Genomic_DNA"/>
</dbReference>
<evidence type="ECO:0000313" key="5">
    <source>
        <dbReference type="Proteomes" id="UP000659388"/>
    </source>
</evidence>
<keyword evidence="5" id="KW-1185">Reference proteome</keyword>
<evidence type="ECO:0000259" key="3">
    <source>
        <dbReference type="Pfam" id="PF17900"/>
    </source>
</evidence>
<dbReference type="GO" id="GO:0005737">
    <property type="term" value="C:cytoplasm"/>
    <property type="evidence" value="ECO:0007669"/>
    <property type="project" value="TreeGrafter"/>
</dbReference>
<comment type="caution">
    <text evidence="4">The sequence shown here is derived from an EMBL/GenBank/DDBJ whole genome shotgun (WGS) entry which is preliminary data.</text>
</comment>
<dbReference type="Pfam" id="PF17900">
    <property type="entry name" value="Peptidase_M1_N"/>
    <property type="match status" value="1"/>
</dbReference>
<dbReference type="Pfam" id="PF01433">
    <property type="entry name" value="Peptidase_M1"/>
    <property type="match status" value="1"/>
</dbReference>
<evidence type="ECO:0000259" key="2">
    <source>
        <dbReference type="Pfam" id="PF01433"/>
    </source>
</evidence>
<dbReference type="PANTHER" id="PTHR11533">
    <property type="entry name" value="PROTEASE M1 ZINC METALLOPROTEASE"/>
    <property type="match status" value="1"/>
</dbReference>
<feature type="signal peptide" evidence="1">
    <location>
        <begin position="1"/>
        <end position="19"/>
    </location>
</feature>
<evidence type="ECO:0000313" key="4">
    <source>
        <dbReference type="EMBL" id="MBL3655910.1"/>
    </source>
</evidence>
<dbReference type="PANTHER" id="PTHR11533:SF174">
    <property type="entry name" value="PUROMYCIN-SENSITIVE AMINOPEPTIDASE-RELATED"/>
    <property type="match status" value="1"/>
</dbReference>
<dbReference type="SUPFAM" id="SSF63737">
    <property type="entry name" value="Leukotriene A4 hydrolase N-terminal domain"/>
    <property type="match status" value="1"/>
</dbReference>
<dbReference type="Proteomes" id="UP000659388">
    <property type="component" value="Unassembled WGS sequence"/>
</dbReference>
<accession>A0A937F527</accession>
<dbReference type="GO" id="GO:0043171">
    <property type="term" value="P:peptide catabolic process"/>
    <property type="evidence" value="ECO:0007669"/>
    <property type="project" value="TreeGrafter"/>
</dbReference>
<gene>
    <name evidence="4" type="ORF">JL102_07195</name>
</gene>
<dbReference type="AlphaFoldDB" id="A0A937F527"/>
<keyword evidence="1" id="KW-0732">Signal</keyword>
<feature type="chain" id="PRO_5037780490" evidence="1">
    <location>
        <begin position="20"/>
        <end position="544"/>
    </location>
</feature>
<dbReference type="GO" id="GO:0042277">
    <property type="term" value="F:peptide binding"/>
    <property type="evidence" value="ECO:0007669"/>
    <property type="project" value="TreeGrafter"/>
</dbReference>
<dbReference type="InterPro" id="IPR027268">
    <property type="entry name" value="Peptidase_M4/M1_CTD_sf"/>
</dbReference>
<name>A0A937F527_9BACT</name>
<dbReference type="InterPro" id="IPR042097">
    <property type="entry name" value="Aminopeptidase_N-like_N_sf"/>
</dbReference>
<dbReference type="GO" id="GO:0008270">
    <property type="term" value="F:zinc ion binding"/>
    <property type="evidence" value="ECO:0007669"/>
    <property type="project" value="InterPro"/>
</dbReference>
<dbReference type="SUPFAM" id="SSF55486">
    <property type="entry name" value="Metalloproteases ('zincins'), catalytic domain"/>
    <property type="match status" value="1"/>
</dbReference>
<dbReference type="GO" id="GO:0005615">
    <property type="term" value="C:extracellular space"/>
    <property type="evidence" value="ECO:0007669"/>
    <property type="project" value="TreeGrafter"/>
</dbReference>
<feature type="domain" description="Peptidase M1 membrane alanine aminopeptidase" evidence="2">
    <location>
        <begin position="263"/>
        <end position="466"/>
    </location>
</feature>
<dbReference type="InterPro" id="IPR045357">
    <property type="entry name" value="Aminopeptidase_N-like_N"/>
</dbReference>
<sequence length="544" mass="62752">MKNILLFLLFSFISISAFSQNYTHQDSLRGTITPERAWWDLKYYHLDIKVTPSDSSINGSVTIAYEVLQPYQIIQIDLQAPLKIKKVIDDSGNELVIEHDGNAHFVSLKEEQKKGDLNRVVVYYGGRPKIAVRPPWDGGISWDKDEEGNDIIHTNCQGIGASIWWPNKDHMYDEPDSVLMSVNVPKGLMDVSNGRLIKTDKLKDGTTTYHWFVSNPINNYAVSLNIANYKHFSEVYAGEKGNLDMDYYVLPYNLKKAKKQFKDAARMMEAFEYWYGPYPFYEDGYKLVEVPSTGMEHQSAVTYGNRYTNGYRGRDASGTGYGMKFDFIIIHESGHEWFANSITYKDMADMWIHESFTNYSESLFIEYFYGKEAAQAYVRGTRRDIANNKPIIADYGVNAKGSGDMYPKGGNMLNTLRTVINDDEIWRAILRGLNETFYHQTVETSQIESYISQKSGIDLKPFFDQYLRDTKIPILEYYQKEGKLFFRWSNTVKDFGLAARVLLDNQEIWIQPKEEWDSISISSPFQNLEMDPNIYAGILETTNY</sequence>
<protein>
    <submittedName>
        <fullName evidence="4">M1 family metallopeptidase</fullName>
    </submittedName>
</protein>
<feature type="domain" description="Aminopeptidase N-like N-terminal" evidence="3">
    <location>
        <begin position="42"/>
        <end position="220"/>
    </location>
</feature>
<dbReference type="CDD" id="cd09603">
    <property type="entry name" value="M1_APN_like"/>
    <property type="match status" value="1"/>
</dbReference>
<dbReference type="RefSeq" id="WP_202243584.1">
    <property type="nucleotide sequence ID" value="NZ_JAESIY010000003.1"/>
</dbReference>
<dbReference type="Gene3D" id="2.60.40.1730">
    <property type="entry name" value="tricorn interacting facor f3 domain"/>
    <property type="match status" value="1"/>
</dbReference>
<dbReference type="InterPro" id="IPR014782">
    <property type="entry name" value="Peptidase_M1_dom"/>
</dbReference>
<proteinExistence type="predicted"/>